<proteinExistence type="predicted"/>
<evidence type="ECO:0000313" key="1">
    <source>
        <dbReference type="EMBL" id="MCX8302992.1"/>
    </source>
</evidence>
<dbReference type="RefSeq" id="WP_267214925.1">
    <property type="nucleotide sequence ID" value="NZ_JAPMLV010000001.1"/>
</dbReference>
<protein>
    <recommendedName>
        <fullName evidence="3">HNH endonuclease</fullName>
    </recommendedName>
</protein>
<dbReference type="Gene3D" id="1.10.30.50">
    <property type="match status" value="1"/>
</dbReference>
<gene>
    <name evidence="1" type="ORF">OTG14_08430</name>
</gene>
<evidence type="ECO:0000313" key="2">
    <source>
        <dbReference type="Proteomes" id="UP001163211"/>
    </source>
</evidence>
<organism evidence="1 2">
    <name type="scientific">Enterobacter pseudoroggenkampii</name>
    <dbReference type="NCBI Taxonomy" id="2996112"/>
    <lineage>
        <taxon>Bacteria</taxon>
        <taxon>Pseudomonadati</taxon>
        <taxon>Pseudomonadota</taxon>
        <taxon>Gammaproteobacteria</taxon>
        <taxon>Enterobacterales</taxon>
        <taxon>Enterobacteriaceae</taxon>
        <taxon>Enterobacter</taxon>
    </lineage>
</organism>
<dbReference type="EMBL" id="JAPMLV010000001">
    <property type="protein sequence ID" value="MCX8302992.1"/>
    <property type="molecule type" value="Genomic_DNA"/>
</dbReference>
<reference evidence="1" key="1">
    <citation type="submission" date="2022-11" db="EMBL/GenBank/DDBJ databases">
        <title>The draft genomes of two Enterobacter strains.</title>
        <authorList>
            <person name="He Y."/>
            <person name="Wu S."/>
            <person name="Feng Y."/>
            <person name="Zong Z."/>
        </authorList>
    </citation>
    <scope>NUCLEOTIDE SEQUENCE</scope>
    <source>
        <strain evidence="1">155092</strain>
    </source>
</reference>
<dbReference type="Proteomes" id="UP001163211">
    <property type="component" value="Unassembled WGS sequence"/>
</dbReference>
<comment type="caution">
    <text evidence="1">The sequence shown here is derived from an EMBL/GenBank/DDBJ whole genome shotgun (WGS) entry which is preliminary data.</text>
</comment>
<name>A0ABT3XDR6_9ENTR</name>
<evidence type="ECO:0008006" key="3">
    <source>
        <dbReference type="Google" id="ProtNLM"/>
    </source>
</evidence>
<accession>A0ABT3XDR6</accession>
<keyword evidence="2" id="KW-1185">Reference proteome</keyword>
<sequence>MVINISDVWENACTQHYDYLNSLIDRGIGSLGNSFLDVVIKDFIQTNRSVIVEGTPSDLAGCILDYEKRFGRDILHFCVLQKLTKIFDYASFSAKSDKSWTAYELCELAKYNICCYCHMVSTETSLPDKHSKGYRPPIDHYYTKSDYPFLALTLSNFIPCCEKCNGSQMKHSIDFAKVPHLNPLVDIESIEFELRPAEVDEELVALALSLQLRPENYLLSVDAKHNFSLSNMSISTFQLKNRYKHYASQAFYLARKIKSFVARKSTYASELEFNIELADLLEFEPEEYKNIQYGKARLCIAKQYGAIVD</sequence>